<keyword evidence="12" id="KW-0865">Zymogen</keyword>
<dbReference type="GO" id="GO:0008270">
    <property type="term" value="F:zinc ion binding"/>
    <property type="evidence" value="ECO:0007669"/>
    <property type="project" value="InterPro"/>
</dbReference>
<evidence type="ECO:0000256" key="9">
    <source>
        <dbReference type="ARBA" id="ARBA00022833"/>
    </source>
</evidence>
<evidence type="ECO:0000256" key="10">
    <source>
        <dbReference type="ARBA" id="ARBA00023026"/>
    </source>
</evidence>
<dbReference type="InterPro" id="IPR000834">
    <property type="entry name" value="Peptidase_M14"/>
</dbReference>
<comment type="cofactor">
    <cofactor evidence="1">
        <name>Zn(2+)</name>
        <dbReference type="ChEBI" id="CHEBI:29105"/>
    </cofactor>
</comment>
<keyword evidence="10" id="KW-0843">Virulence</keyword>
<name>A0AAD5Y2I8_9FUNG</name>
<evidence type="ECO:0000256" key="7">
    <source>
        <dbReference type="ARBA" id="ARBA00022729"/>
    </source>
</evidence>
<dbReference type="GO" id="GO:0004181">
    <property type="term" value="F:metallocarboxypeptidase activity"/>
    <property type="evidence" value="ECO:0007669"/>
    <property type="project" value="InterPro"/>
</dbReference>
<keyword evidence="8" id="KW-0378">Hydrolase</keyword>
<dbReference type="InterPro" id="IPR014720">
    <property type="entry name" value="dsRBD_dom"/>
</dbReference>
<evidence type="ECO:0000259" key="17">
    <source>
        <dbReference type="PROSITE" id="PS52035"/>
    </source>
</evidence>
<dbReference type="Gene3D" id="3.30.70.340">
    <property type="entry name" value="Metallocarboxypeptidase-like"/>
    <property type="match status" value="1"/>
</dbReference>
<keyword evidence="6" id="KW-0479">Metal-binding</keyword>
<dbReference type="AlphaFoldDB" id="A0AAD5Y2I8"/>
<evidence type="ECO:0000259" key="16">
    <source>
        <dbReference type="PROSITE" id="PS50137"/>
    </source>
</evidence>
<dbReference type="InterPro" id="IPR003146">
    <property type="entry name" value="M14A_act_pep"/>
</dbReference>
<dbReference type="GO" id="GO:0003723">
    <property type="term" value="F:RNA binding"/>
    <property type="evidence" value="ECO:0007669"/>
    <property type="project" value="UniProtKB-UniRule"/>
</dbReference>
<dbReference type="Proteomes" id="UP001210925">
    <property type="component" value="Unassembled WGS sequence"/>
</dbReference>
<dbReference type="InterPro" id="IPR057247">
    <property type="entry name" value="CARBOXYPEPT_ZN_2"/>
</dbReference>
<protein>
    <recommendedName>
        <fullName evidence="20">Peptidase M14 carboxypeptidase A domain-containing protein</fullName>
    </recommendedName>
</protein>
<dbReference type="SUPFAM" id="SSF53187">
    <property type="entry name" value="Zn-dependent exopeptidases"/>
    <property type="match status" value="1"/>
</dbReference>
<dbReference type="PROSITE" id="PS00133">
    <property type="entry name" value="CARBOXYPEPT_ZN_2"/>
    <property type="match status" value="1"/>
</dbReference>
<sequence length="562" mass="63235">MLSLLIAVVTSKLYTGDKVYRINVDSDYKIQVLDNLLQNDSLNLRFWDGGARLGQSDLHVPYSSLPYTSILDRIGQVWIENVQELIDNESGANSKYSIKTSAVNATVRNTTGLVDGDFFSSYHDYSDILAFHDQLGLKKVVVGTSYLNNPIYGYYIGSGPQAFIIQGGIHAREWIAPATVSYLSQFLLSSNFTSKFTFLMVPVFNVDGYNYTRTTDRLWRKNRQPNSDGTTGTDCNRNFNIMWGQSNGASTDTNAEDYKGTAPNSTPEVSSITTYYQNLKNVVGFVDFHSYSQLWMYPYGYDCTHNAPDYKDLDAASKLAVHAIISNSTQFYEYGPICNTIYQVSGSATDWAYATLKAKYSLAIELRDTGTYGFILPPNQIVPTGNEIVSGMTAFLNYIVNDRNTTEASSSLKAIPLLLNLQKFPDLMQQLEEFRRKNYPEKPMNAVIKEYHGIFCELEFNGMIFDSGPQTDSQSALEESCKMALLYYDILHNEPVVESKAHKESVSLLYNYCQSNNLDCEYTLLQESRTDGYIFQLIVNGKEFVGKDAKKKQAKEIAAHVI</sequence>
<evidence type="ECO:0000256" key="15">
    <source>
        <dbReference type="PROSITE-ProRule" id="PRU01379"/>
    </source>
</evidence>
<organism evidence="18 19">
    <name type="scientific">Boothiomyces macroporosus</name>
    <dbReference type="NCBI Taxonomy" id="261099"/>
    <lineage>
        <taxon>Eukaryota</taxon>
        <taxon>Fungi</taxon>
        <taxon>Fungi incertae sedis</taxon>
        <taxon>Chytridiomycota</taxon>
        <taxon>Chytridiomycota incertae sedis</taxon>
        <taxon>Chytridiomycetes</taxon>
        <taxon>Rhizophydiales</taxon>
        <taxon>Terramycetaceae</taxon>
        <taxon>Boothiomyces</taxon>
    </lineage>
</organism>
<feature type="active site" description="Proton donor/acceptor" evidence="15">
    <location>
        <position position="365"/>
    </location>
</feature>
<comment type="similarity">
    <text evidence="3 15">Belongs to the peptidase M14 family.</text>
</comment>
<evidence type="ECO:0000256" key="3">
    <source>
        <dbReference type="ARBA" id="ARBA00005988"/>
    </source>
</evidence>
<keyword evidence="5" id="KW-0645">Protease</keyword>
<dbReference type="Pfam" id="PF00246">
    <property type="entry name" value="Peptidase_M14"/>
    <property type="match status" value="1"/>
</dbReference>
<proteinExistence type="inferred from homology"/>
<evidence type="ECO:0000256" key="6">
    <source>
        <dbReference type="ARBA" id="ARBA00022723"/>
    </source>
</evidence>
<comment type="caution">
    <text evidence="18">The sequence shown here is derived from an EMBL/GenBank/DDBJ whole genome shotgun (WGS) entry which is preliminary data.</text>
</comment>
<keyword evidence="19" id="KW-1185">Reference proteome</keyword>
<dbReference type="EMBL" id="JADGKB010000070">
    <property type="protein sequence ID" value="KAJ3255173.1"/>
    <property type="molecule type" value="Genomic_DNA"/>
</dbReference>
<dbReference type="PANTHER" id="PTHR11705">
    <property type="entry name" value="PROTEASE FAMILY M14 CARBOXYPEPTIDASE A,B"/>
    <property type="match status" value="1"/>
</dbReference>
<comment type="function">
    <text evidence="2">Extracellular metalloprotease that contributes to pathogenicity.</text>
</comment>
<evidence type="ECO:0000256" key="4">
    <source>
        <dbReference type="ARBA" id="ARBA00022645"/>
    </source>
</evidence>
<feature type="domain" description="Peptidase M14" evidence="17">
    <location>
        <begin position="115"/>
        <end position="399"/>
    </location>
</feature>
<evidence type="ECO:0000256" key="2">
    <source>
        <dbReference type="ARBA" id="ARBA00003091"/>
    </source>
</evidence>
<evidence type="ECO:0000256" key="13">
    <source>
        <dbReference type="ARBA" id="ARBA00023157"/>
    </source>
</evidence>
<dbReference type="CDD" id="cd03860">
    <property type="entry name" value="M14_CP_A-B_like"/>
    <property type="match status" value="1"/>
</dbReference>
<evidence type="ECO:0000256" key="14">
    <source>
        <dbReference type="PROSITE-ProRule" id="PRU00266"/>
    </source>
</evidence>
<keyword evidence="11" id="KW-0482">Metalloprotease</keyword>
<evidence type="ECO:0000256" key="5">
    <source>
        <dbReference type="ARBA" id="ARBA00022670"/>
    </source>
</evidence>
<evidence type="ECO:0000256" key="8">
    <source>
        <dbReference type="ARBA" id="ARBA00022801"/>
    </source>
</evidence>
<keyword evidence="13" id="KW-1015">Disulfide bond</keyword>
<evidence type="ECO:0000256" key="12">
    <source>
        <dbReference type="ARBA" id="ARBA00023145"/>
    </source>
</evidence>
<feature type="domain" description="DRBM" evidence="16">
    <location>
        <begin position="504"/>
        <end position="562"/>
    </location>
</feature>
<dbReference type="GO" id="GO:0006508">
    <property type="term" value="P:proteolysis"/>
    <property type="evidence" value="ECO:0007669"/>
    <property type="project" value="UniProtKB-KW"/>
</dbReference>
<keyword evidence="4" id="KW-0121">Carboxypeptidase</keyword>
<dbReference type="SMART" id="SM00631">
    <property type="entry name" value="Zn_pept"/>
    <property type="match status" value="1"/>
</dbReference>
<dbReference type="InterPro" id="IPR036990">
    <property type="entry name" value="M14A-like_propep"/>
</dbReference>
<gene>
    <name evidence="18" type="ORF">HK103_006542</name>
</gene>
<keyword evidence="14" id="KW-0694">RNA-binding</keyword>
<dbReference type="Pfam" id="PF02244">
    <property type="entry name" value="Propep_M14"/>
    <property type="match status" value="1"/>
</dbReference>
<evidence type="ECO:0008006" key="20">
    <source>
        <dbReference type="Google" id="ProtNLM"/>
    </source>
</evidence>
<accession>A0AAD5Y2I8</accession>
<dbReference type="PROSITE" id="PS52035">
    <property type="entry name" value="PEPTIDASE_M14"/>
    <property type="match status" value="1"/>
</dbReference>
<evidence type="ECO:0000313" key="19">
    <source>
        <dbReference type="Proteomes" id="UP001210925"/>
    </source>
</evidence>
<dbReference type="PROSITE" id="PS50137">
    <property type="entry name" value="DS_RBD"/>
    <property type="match status" value="1"/>
</dbReference>
<dbReference type="SMART" id="SM00358">
    <property type="entry name" value="DSRM"/>
    <property type="match status" value="1"/>
</dbReference>
<dbReference type="Gene3D" id="3.30.160.20">
    <property type="match status" value="1"/>
</dbReference>
<keyword evidence="9" id="KW-0862">Zinc</keyword>
<keyword evidence="7" id="KW-0732">Signal</keyword>
<dbReference type="SUPFAM" id="SSF54897">
    <property type="entry name" value="Protease propeptides/inhibitors"/>
    <property type="match status" value="1"/>
</dbReference>
<evidence type="ECO:0000313" key="18">
    <source>
        <dbReference type="EMBL" id="KAJ3255173.1"/>
    </source>
</evidence>
<dbReference type="Pfam" id="PF00035">
    <property type="entry name" value="dsrm"/>
    <property type="match status" value="1"/>
</dbReference>
<dbReference type="PANTHER" id="PTHR11705:SF143">
    <property type="entry name" value="SLL0236 PROTEIN"/>
    <property type="match status" value="1"/>
</dbReference>
<dbReference type="GO" id="GO:0005615">
    <property type="term" value="C:extracellular space"/>
    <property type="evidence" value="ECO:0007669"/>
    <property type="project" value="TreeGrafter"/>
</dbReference>
<reference evidence="18" key="1">
    <citation type="submission" date="2020-05" db="EMBL/GenBank/DDBJ databases">
        <title>Phylogenomic resolution of chytrid fungi.</title>
        <authorList>
            <person name="Stajich J.E."/>
            <person name="Amses K."/>
            <person name="Simmons R."/>
            <person name="Seto K."/>
            <person name="Myers J."/>
            <person name="Bonds A."/>
            <person name="Quandt C.A."/>
            <person name="Barry K."/>
            <person name="Liu P."/>
            <person name="Grigoriev I."/>
            <person name="Longcore J.E."/>
            <person name="James T.Y."/>
        </authorList>
    </citation>
    <scope>NUCLEOTIDE SEQUENCE</scope>
    <source>
        <strain evidence="18">PLAUS21</strain>
    </source>
</reference>
<dbReference type="FunFam" id="3.40.630.10:FF:000084">
    <property type="entry name" value="Carboxypeptidase B2"/>
    <property type="match status" value="1"/>
</dbReference>
<evidence type="ECO:0000256" key="11">
    <source>
        <dbReference type="ARBA" id="ARBA00023049"/>
    </source>
</evidence>
<dbReference type="Gene3D" id="3.40.630.10">
    <property type="entry name" value="Zn peptidases"/>
    <property type="match status" value="1"/>
</dbReference>
<dbReference type="PRINTS" id="PR00765">
    <property type="entry name" value="CRBOXYPTASEA"/>
</dbReference>
<dbReference type="SUPFAM" id="SSF54768">
    <property type="entry name" value="dsRNA-binding domain-like"/>
    <property type="match status" value="1"/>
</dbReference>
<evidence type="ECO:0000256" key="1">
    <source>
        <dbReference type="ARBA" id="ARBA00001947"/>
    </source>
</evidence>